<dbReference type="EMBL" id="KV454412">
    <property type="protein sequence ID" value="ODQ64229.1"/>
    <property type="molecule type" value="Genomic_DNA"/>
</dbReference>
<dbReference type="SUPFAM" id="SSF51695">
    <property type="entry name" value="PLC-like phosphodiesterases"/>
    <property type="match status" value="1"/>
</dbReference>
<protein>
    <submittedName>
        <fullName evidence="2">PLC-like phosphodiesterase</fullName>
    </submittedName>
</protein>
<dbReference type="STRING" id="857566.A0A1E3PFP3"/>
<accession>A0A1E3PFP3</accession>
<dbReference type="Proteomes" id="UP000095009">
    <property type="component" value="Unassembled WGS sequence"/>
</dbReference>
<dbReference type="AlphaFoldDB" id="A0A1E3PFP3"/>
<dbReference type="PANTHER" id="PTHR43805:SF1">
    <property type="entry name" value="GP-PDE DOMAIN-CONTAINING PROTEIN"/>
    <property type="match status" value="1"/>
</dbReference>
<proteinExistence type="predicted"/>
<keyword evidence="3" id="KW-1185">Reference proteome</keyword>
<evidence type="ECO:0000259" key="1">
    <source>
        <dbReference type="PROSITE" id="PS51704"/>
    </source>
</evidence>
<dbReference type="InterPro" id="IPR017946">
    <property type="entry name" value="PLC-like_Pdiesterase_TIM-brl"/>
</dbReference>
<feature type="domain" description="GP-PDE" evidence="1">
    <location>
        <begin position="20"/>
        <end position="271"/>
    </location>
</feature>
<organism evidence="2 3">
    <name type="scientific">Nadsonia fulvescens var. elongata DSM 6958</name>
    <dbReference type="NCBI Taxonomy" id="857566"/>
    <lineage>
        <taxon>Eukaryota</taxon>
        <taxon>Fungi</taxon>
        <taxon>Dikarya</taxon>
        <taxon>Ascomycota</taxon>
        <taxon>Saccharomycotina</taxon>
        <taxon>Dipodascomycetes</taxon>
        <taxon>Dipodascales</taxon>
        <taxon>Dipodascales incertae sedis</taxon>
        <taxon>Nadsonia</taxon>
    </lineage>
</organism>
<dbReference type="Gene3D" id="3.20.20.190">
    <property type="entry name" value="Phosphatidylinositol (PI) phosphodiesterase"/>
    <property type="match status" value="1"/>
</dbReference>
<evidence type="ECO:0000313" key="3">
    <source>
        <dbReference type="Proteomes" id="UP000095009"/>
    </source>
</evidence>
<gene>
    <name evidence="2" type="ORF">NADFUDRAFT_52562</name>
</gene>
<name>A0A1E3PFP3_9ASCO</name>
<reference evidence="2 3" key="1">
    <citation type="journal article" date="2016" name="Proc. Natl. Acad. Sci. U.S.A.">
        <title>Comparative genomics of biotechnologically important yeasts.</title>
        <authorList>
            <person name="Riley R."/>
            <person name="Haridas S."/>
            <person name="Wolfe K.H."/>
            <person name="Lopes M.R."/>
            <person name="Hittinger C.T."/>
            <person name="Goeker M."/>
            <person name="Salamov A.A."/>
            <person name="Wisecaver J.H."/>
            <person name="Long T.M."/>
            <person name="Calvey C.H."/>
            <person name="Aerts A.L."/>
            <person name="Barry K.W."/>
            <person name="Choi C."/>
            <person name="Clum A."/>
            <person name="Coughlan A.Y."/>
            <person name="Deshpande S."/>
            <person name="Douglass A.P."/>
            <person name="Hanson S.J."/>
            <person name="Klenk H.-P."/>
            <person name="LaButti K.M."/>
            <person name="Lapidus A."/>
            <person name="Lindquist E.A."/>
            <person name="Lipzen A.M."/>
            <person name="Meier-Kolthoff J.P."/>
            <person name="Ohm R.A."/>
            <person name="Otillar R.P."/>
            <person name="Pangilinan J.L."/>
            <person name="Peng Y."/>
            <person name="Rokas A."/>
            <person name="Rosa C.A."/>
            <person name="Scheuner C."/>
            <person name="Sibirny A.A."/>
            <person name="Slot J.C."/>
            <person name="Stielow J.B."/>
            <person name="Sun H."/>
            <person name="Kurtzman C.P."/>
            <person name="Blackwell M."/>
            <person name="Grigoriev I.V."/>
            <person name="Jeffries T.W."/>
        </authorList>
    </citation>
    <scope>NUCLEOTIDE SEQUENCE [LARGE SCALE GENOMIC DNA]</scope>
    <source>
        <strain evidence="2 3">DSM 6958</strain>
    </source>
</reference>
<dbReference type="PANTHER" id="PTHR43805">
    <property type="entry name" value="GLYCEROPHOSPHORYL DIESTER PHOSPHODIESTERASE"/>
    <property type="match status" value="1"/>
</dbReference>
<dbReference type="GO" id="GO:0006629">
    <property type="term" value="P:lipid metabolic process"/>
    <property type="evidence" value="ECO:0007669"/>
    <property type="project" value="InterPro"/>
</dbReference>
<dbReference type="PROSITE" id="PS51704">
    <property type="entry name" value="GP_PDE"/>
    <property type="match status" value="1"/>
</dbReference>
<evidence type="ECO:0000313" key="2">
    <source>
        <dbReference type="EMBL" id="ODQ64229.1"/>
    </source>
</evidence>
<sequence length="331" mass="37784">MSAFHTIESTPQASVSQLGLACAGHRGFRGRYPENSILSFEKAITEGHVDLIETDLRLSADNILVLSHDVNTTRCFGEKYDIRTTNYLNGLDRLVYSNTTHKMASFRDLLSLISSHGLDGRAEKVKLILDIKPDNPDKIFAAVVKELQSVNIDLLYWASRISFGVWVPEFVKQCELDAPEFPVVYIGVSRSPHLYKTSLLATSNCVKTFSLHITTLKYMVSKDKNFLINLKSKGKSVYAWTVNDKYNMKWCVDNGIDGLITDFPDHLYNLVHKKDILDHKKLSLSFRFNYFFLFPLLESLFLPVLSKASELYVYHTYLKNRNAPVELKKVK</sequence>
<dbReference type="InterPro" id="IPR030395">
    <property type="entry name" value="GP_PDE_dom"/>
</dbReference>
<dbReference type="Pfam" id="PF03009">
    <property type="entry name" value="GDPD"/>
    <property type="match status" value="1"/>
</dbReference>
<dbReference type="OrthoDB" id="1058301at2759"/>
<dbReference type="GO" id="GO:0008081">
    <property type="term" value="F:phosphoric diester hydrolase activity"/>
    <property type="evidence" value="ECO:0007669"/>
    <property type="project" value="InterPro"/>
</dbReference>